<evidence type="ECO:0000256" key="12">
    <source>
        <dbReference type="ARBA" id="ARBA00034430"/>
    </source>
</evidence>
<dbReference type="Pfam" id="PF06736">
    <property type="entry name" value="TMEM175"/>
    <property type="match status" value="1"/>
</dbReference>
<protein>
    <submittedName>
        <fullName evidence="14">DUF1211 domain-containing protein</fullName>
    </submittedName>
    <submittedName>
        <fullName evidence="15">TMEM175 family protein</fullName>
    </submittedName>
</protein>
<evidence type="ECO:0000256" key="1">
    <source>
        <dbReference type="ARBA" id="ARBA00004141"/>
    </source>
</evidence>
<keyword evidence="3" id="KW-0813">Transport</keyword>
<proteinExistence type="inferred from homology"/>
<dbReference type="AlphaFoldDB" id="A0A7W3YL57"/>
<gene>
    <name evidence="14" type="ORF">H5R92_07420</name>
    <name evidence="15" type="ORF">LTY36_09005</name>
</gene>
<dbReference type="RefSeq" id="WP_182578856.1">
    <property type="nucleotide sequence ID" value="NZ_JACIVE010000059.1"/>
</dbReference>
<feature type="transmembrane region" description="Helical" evidence="13">
    <location>
        <begin position="142"/>
        <end position="160"/>
    </location>
</feature>
<dbReference type="InterPro" id="IPR010617">
    <property type="entry name" value="TMEM175-like"/>
</dbReference>
<sequence length="185" mass="21522">MNKSRLEAFTDAIIAIAATIMVLELKVPKEPTFFGLLEEWQTLLSYVISFIFIYIVWFSHHNIFKKAQNITMRTFLYNGIWLFFLTLVPFTTRWVGSQTEATFPEFLYAFIMLMWSLMFEVIDRQILHDNPQALKDPTNSRAYRSALYGGFILAMIVSFFAPVGCLIIMALTSIILILRMFFIEA</sequence>
<evidence type="ECO:0000313" key="15">
    <source>
        <dbReference type="EMBL" id="MCD7131317.1"/>
    </source>
</evidence>
<dbReference type="EMBL" id="JAJPDE010000077">
    <property type="protein sequence ID" value="MCD7131317.1"/>
    <property type="molecule type" value="Genomic_DNA"/>
</dbReference>
<feature type="transmembrane region" description="Helical" evidence="13">
    <location>
        <begin position="75"/>
        <end position="94"/>
    </location>
</feature>
<evidence type="ECO:0000256" key="13">
    <source>
        <dbReference type="SAM" id="Phobius"/>
    </source>
</evidence>
<evidence type="ECO:0000313" key="16">
    <source>
        <dbReference type="Proteomes" id="UP000534578"/>
    </source>
</evidence>
<comment type="caution">
    <text evidence="14">The sequence shown here is derived from an EMBL/GenBank/DDBJ whole genome shotgun (WGS) entry which is preliminary data.</text>
</comment>
<evidence type="ECO:0000256" key="4">
    <source>
        <dbReference type="ARBA" id="ARBA00022538"/>
    </source>
</evidence>
<evidence type="ECO:0000256" key="10">
    <source>
        <dbReference type="ARBA" id="ARBA00023136"/>
    </source>
</evidence>
<evidence type="ECO:0000313" key="17">
    <source>
        <dbReference type="Proteomes" id="UP001199710"/>
    </source>
</evidence>
<dbReference type="GO" id="GO:0005267">
    <property type="term" value="F:potassium channel activity"/>
    <property type="evidence" value="ECO:0007669"/>
    <property type="project" value="UniProtKB-KW"/>
</dbReference>
<dbReference type="EMBL" id="JACIVE010000059">
    <property type="protein sequence ID" value="MBB1095999.1"/>
    <property type="molecule type" value="Genomic_DNA"/>
</dbReference>
<comment type="subcellular location">
    <subcellularLocation>
        <location evidence="1">Membrane</location>
        <topology evidence="1">Multi-pass membrane protein</topology>
    </subcellularLocation>
</comment>
<keyword evidence="8 13" id="KW-1133">Transmembrane helix</keyword>
<comment type="similarity">
    <text evidence="2">Belongs to the TMEM175 family.</text>
</comment>
<keyword evidence="7" id="KW-0630">Potassium</keyword>
<dbReference type="PANTHER" id="PTHR31462">
    <property type="entry name" value="ENDOSOMAL/LYSOSOMAL POTASSIUM CHANNEL TMEM175"/>
    <property type="match status" value="1"/>
</dbReference>
<feature type="transmembrane region" description="Helical" evidence="13">
    <location>
        <begin position="106"/>
        <end position="122"/>
    </location>
</feature>
<feature type="transmembrane region" description="Helical" evidence="13">
    <location>
        <begin position="7"/>
        <end position="23"/>
    </location>
</feature>
<keyword evidence="5 13" id="KW-0812">Transmembrane</keyword>
<dbReference type="GO" id="GO:0016020">
    <property type="term" value="C:membrane"/>
    <property type="evidence" value="ECO:0007669"/>
    <property type="project" value="UniProtKB-SubCell"/>
</dbReference>
<organism evidence="14 16">
    <name type="scientific">Limosilactobacillus agrestis</name>
    <dbReference type="NCBI Taxonomy" id="2759748"/>
    <lineage>
        <taxon>Bacteria</taxon>
        <taxon>Bacillati</taxon>
        <taxon>Bacillota</taxon>
        <taxon>Bacilli</taxon>
        <taxon>Lactobacillales</taxon>
        <taxon>Lactobacillaceae</taxon>
        <taxon>Limosilactobacillus</taxon>
    </lineage>
</organism>
<keyword evidence="17" id="KW-1185">Reference proteome</keyword>
<keyword evidence="6" id="KW-0631">Potassium channel</keyword>
<evidence type="ECO:0000256" key="9">
    <source>
        <dbReference type="ARBA" id="ARBA00023065"/>
    </source>
</evidence>
<dbReference type="Proteomes" id="UP000534578">
    <property type="component" value="Unassembled WGS sequence"/>
</dbReference>
<comment type="catalytic activity">
    <reaction evidence="12">
        <text>K(+)(in) = K(+)(out)</text>
        <dbReference type="Rhea" id="RHEA:29463"/>
        <dbReference type="ChEBI" id="CHEBI:29103"/>
    </reaction>
</comment>
<dbReference type="PANTHER" id="PTHR31462:SF5">
    <property type="entry name" value="ENDOSOMAL_LYSOSOMAL PROTON CHANNEL TMEM175"/>
    <property type="match status" value="1"/>
</dbReference>
<evidence type="ECO:0000256" key="11">
    <source>
        <dbReference type="ARBA" id="ARBA00023303"/>
    </source>
</evidence>
<evidence type="ECO:0000256" key="6">
    <source>
        <dbReference type="ARBA" id="ARBA00022826"/>
    </source>
</evidence>
<evidence type="ECO:0000256" key="2">
    <source>
        <dbReference type="ARBA" id="ARBA00006920"/>
    </source>
</evidence>
<dbReference type="GO" id="GO:0015252">
    <property type="term" value="F:proton channel activity"/>
    <property type="evidence" value="ECO:0007669"/>
    <property type="project" value="InterPro"/>
</dbReference>
<keyword evidence="4" id="KW-0633">Potassium transport</keyword>
<reference evidence="14 16" key="1">
    <citation type="submission" date="2020-07" db="EMBL/GenBank/DDBJ databases">
        <title>Description of Limosilactobacillus balticus sp. nov., Limosilactobacillus agrestis sp. nov., Limosilactobacillus albertensis sp. nov., Limosilactobacillus rudii sp. nov., Limosilactobacillus fastidiosus sp. nov., five novel Limosilactobacillus species isolated from the vertebrate gastrointestinal tract, and proposal of 6 subspecies of Limosilactobacillus reuteri adapted to the gastrointestinal tract of specific vertebrate hosts.</title>
        <authorList>
            <person name="Li F."/>
            <person name="Cheng C."/>
            <person name="Zheng J."/>
            <person name="Quevedo R.M."/>
            <person name="Li J."/>
            <person name="Roos S."/>
            <person name="Gaenzle M.G."/>
            <person name="Walter J."/>
        </authorList>
    </citation>
    <scope>NUCLEOTIDE SEQUENCE [LARGE SCALE GENOMIC DNA]</scope>
    <source>
        <strain evidence="14 16">BG-MG3-A</strain>
    </source>
</reference>
<reference evidence="15 17" key="2">
    <citation type="submission" date="2021-12" db="EMBL/GenBank/DDBJ databases">
        <title>A phylogenomic analysis of Limosilactobacillus reuteri reveals ancient and stable evolutionary relationships with rodents and birds and zoonotic transmission to humans.</title>
        <authorList>
            <person name="Li F."/>
            <person name="Li X."/>
            <person name="Cheng C."/>
            <person name="Tollenaar S."/>
            <person name="Zhang J.S."/>
            <person name="Simpson D."/>
            <person name="Tasseva G."/>
            <person name="Perez-Munoz M.E."/>
            <person name="Frese S."/>
            <person name="Gaenzle M.G."/>
            <person name="Walter J."/>
            <person name="Zheng J."/>
        </authorList>
    </citation>
    <scope>NUCLEOTIDE SEQUENCE [LARGE SCALE GENOMIC DNA]</scope>
    <source>
        <strain evidence="15 17">BG-MG3-B</strain>
    </source>
</reference>
<evidence type="ECO:0000256" key="8">
    <source>
        <dbReference type="ARBA" id="ARBA00022989"/>
    </source>
</evidence>
<evidence type="ECO:0000256" key="5">
    <source>
        <dbReference type="ARBA" id="ARBA00022692"/>
    </source>
</evidence>
<evidence type="ECO:0000313" key="14">
    <source>
        <dbReference type="EMBL" id="MBB1095999.1"/>
    </source>
</evidence>
<evidence type="ECO:0000256" key="3">
    <source>
        <dbReference type="ARBA" id="ARBA00022448"/>
    </source>
</evidence>
<feature type="transmembrane region" description="Helical" evidence="13">
    <location>
        <begin position="43"/>
        <end position="63"/>
    </location>
</feature>
<keyword evidence="9" id="KW-0406">Ion transport</keyword>
<keyword evidence="10 13" id="KW-0472">Membrane</keyword>
<evidence type="ECO:0000256" key="7">
    <source>
        <dbReference type="ARBA" id="ARBA00022958"/>
    </source>
</evidence>
<keyword evidence="11" id="KW-0407">Ion channel</keyword>
<accession>A0A7W3YL57</accession>
<dbReference type="Proteomes" id="UP001199710">
    <property type="component" value="Unassembled WGS sequence"/>
</dbReference>
<name>A0A7W3YL57_9LACO</name>